<dbReference type="RefSeq" id="XP_024405172.1">
    <property type="nucleotide sequence ID" value="XM_024550084.1"/>
</dbReference>
<sequence>MASMPYKDITSSPPITFVVGPDQKEHTIHSALVARQSAALNALVNGGMKESIERHVVWNDVDEEVFTRFSQFVYTGDYDEAMPSKREIEAVTPCRVTPRRLRFDQITGEDGLIVKLIVELLSLDSRFYLA</sequence>
<dbReference type="Proteomes" id="UP000054821">
    <property type="component" value="Unassembled WGS sequence"/>
</dbReference>
<dbReference type="Pfam" id="PF00651">
    <property type="entry name" value="BTB"/>
    <property type="match status" value="1"/>
</dbReference>
<evidence type="ECO:0000313" key="2">
    <source>
        <dbReference type="EMBL" id="PON23731.1"/>
    </source>
</evidence>
<organism evidence="2 3">
    <name type="scientific">Trichoderma gamsii</name>
    <dbReference type="NCBI Taxonomy" id="398673"/>
    <lineage>
        <taxon>Eukaryota</taxon>
        <taxon>Fungi</taxon>
        <taxon>Dikarya</taxon>
        <taxon>Ascomycota</taxon>
        <taxon>Pezizomycotina</taxon>
        <taxon>Sordariomycetes</taxon>
        <taxon>Hypocreomycetidae</taxon>
        <taxon>Hypocreales</taxon>
        <taxon>Hypocreaceae</taxon>
        <taxon>Trichoderma</taxon>
    </lineage>
</organism>
<feature type="domain" description="BTB" evidence="1">
    <location>
        <begin position="13"/>
        <end position="82"/>
    </location>
</feature>
<dbReference type="PANTHER" id="PTHR47843">
    <property type="entry name" value="BTB DOMAIN-CONTAINING PROTEIN-RELATED"/>
    <property type="match status" value="1"/>
</dbReference>
<accession>A0A2P4ZHG6</accession>
<keyword evidence="3" id="KW-1185">Reference proteome</keyword>
<dbReference type="GeneID" id="36347696"/>
<evidence type="ECO:0000313" key="3">
    <source>
        <dbReference type="Proteomes" id="UP000054821"/>
    </source>
</evidence>
<evidence type="ECO:0000259" key="1">
    <source>
        <dbReference type="PROSITE" id="PS50097"/>
    </source>
</evidence>
<comment type="caution">
    <text evidence="2">The sequence shown here is derived from an EMBL/GenBank/DDBJ whole genome shotgun (WGS) entry which is preliminary data.</text>
</comment>
<dbReference type="STRING" id="398673.A0A2P4ZHG6"/>
<dbReference type="PROSITE" id="PS50097">
    <property type="entry name" value="BTB"/>
    <property type="match status" value="1"/>
</dbReference>
<dbReference type="EMBL" id="JPDN02000027">
    <property type="protein sequence ID" value="PON23731.1"/>
    <property type="molecule type" value="Genomic_DNA"/>
</dbReference>
<dbReference type="SUPFAM" id="SSF54695">
    <property type="entry name" value="POZ domain"/>
    <property type="match status" value="1"/>
</dbReference>
<protein>
    <recommendedName>
        <fullName evidence="1">BTB domain-containing protein</fullName>
    </recommendedName>
</protein>
<dbReference type="PANTHER" id="PTHR47843:SF2">
    <property type="entry name" value="BTB DOMAIN-CONTAINING PROTEIN"/>
    <property type="match status" value="1"/>
</dbReference>
<dbReference type="AlphaFoldDB" id="A0A2P4ZHG6"/>
<dbReference type="Gene3D" id="3.30.710.10">
    <property type="entry name" value="Potassium Channel Kv1.1, Chain A"/>
    <property type="match status" value="1"/>
</dbReference>
<dbReference type="InterPro" id="IPR000210">
    <property type="entry name" value="BTB/POZ_dom"/>
</dbReference>
<reference evidence="2 3" key="1">
    <citation type="journal article" date="2016" name="Genome Announc.">
        <title>Draft Whole-Genome Sequence of Trichoderma gamsii T6085, a Promising Biocontrol Agent of Fusarium Head Blight on Wheat.</title>
        <authorList>
            <person name="Baroncelli R."/>
            <person name="Zapparata A."/>
            <person name="Piaggeschi G."/>
            <person name="Sarrocco S."/>
            <person name="Vannacci G."/>
        </authorList>
    </citation>
    <scope>NUCLEOTIDE SEQUENCE [LARGE SCALE GENOMIC DNA]</scope>
    <source>
        <strain evidence="2 3">T6085</strain>
    </source>
</reference>
<proteinExistence type="predicted"/>
<dbReference type="InterPro" id="IPR011333">
    <property type="entry name" value="SKP1/BTB/POZ_sf"/>
</dbReference>
<name>A0A2P4ZHG6_9HYPO</name>
<gene>
    <name evidence="2" type="ORF">TGAM01_v207378</name>
</gene>